<gene>
    <name evidence="1" type="ORF">G4V63_26155</name>
</gene>
<dbReference type="InterPro" id="IPR046581">
    <property type="entry name" value="DUF6641"/>
</dbReference>
<keyword evidence="2" id="KW-1185">Reference proteome</keyword>
<protein>
    <submittedName>
        <fullName evidence="1">Uncharacterized protein</fullName>
    </submittedName>
</protein>
<evidence type="ECO:0000313" key="2">
    <source>
        <dbReference type="Proteomes" id="UP000480266"/>
    </source>
</evidence>
<proteinExistence type="predicted"/>
<organism evidence="1 2">
    <name type="scientific">Candidatus Afipia apatlaquensis</name>
    <dbReference type="NCBI Taxonomy" id="2712852"/>
    <lineage>
        <taxon>Bacteria</taxon>
        <taxon>Pseudomonadati</taxon>
        <taxon>Pseudomonadota</taxon>
        <taxon>Alphaproteobacteria</taxon>
        <taxon>Hyphomicrobiales</taxon>
        <taxon>Nitrobacteraceae</taxon>
        <taxon>Afipia</taxon>
    </lineage>
</organism>
<evidence type="ECO:0000313" key="1">
    <source>
        <dbReference type="EMBL" id="NGX98564.1"/>
    </source>
</evidence>
<dbReference type="Pfam" id="PF20346">
    <property type="entry name" value="DUF6641"/>
    <property type="match status" value="1"/>
</dbReference>
<accession>A0A7C9RIZ8</accession>
<dbReference type="EMBL" id="JAAMRR010001330">
    <property type="protein sequence ID" value="NGX98564.1"/>
    <property type="molecule type" value="Genomic_DNA"/>
</dbReference>
<dbReference type="Proteomes" id="UP000480266">
    <property type="component" value="Unassembled WGS sequence"/>
</dbReference>
<comment type="caution">
    <text evidence="1">The sequence shown here is derived from an EMBL/GenBank/DDBJ whole genome shotgun (WGS) entry which is preliminary data.</text>
</comment>
<name>A0A7C9RIZ8_9BRAD</name>
<dbReference type="AlphaFoldDB" id="A0A7C9RIZ8"/>
<sequence length="140" mass="15808">MTSLKSLNFTTLPKTETDPKLERRARTIVRLEEQKVLLANPNFVRKVRSFKQVDGVRKSVESDQRVNPWWRKHIDGSYLFTIKSGSKSLEFEKGKAAIAVPSLDKLPTVIDTLIAATRTGELDTQLAQASRTPPTRKKTS</sequence>
<reference evidence="1" key="1">
    <citation type="submission" date="2020-02" db="EMBL/GenBank/DDBJ databases">
        <title>Draft genome sequence of Candidatus Afipia apatlaquensis IBT-C3, a potential strain for decolorization of textile dyes.</title>
        <authorList>
            <person name="Sanchez-Reyes A."/>
            <person name="Breton-Deval L."/>
            <person name="Mangelson H."/>
            <person name="Sanchez-Flores A."/>
        </authorList>
    </citation>
    <scope>NUCLEOTIDE SEQUENCE [LARGE SCALE GENOMIC DNA]</scope>
    <source>
        <strain evidence="1">IBT-C3</strain>
    </source>
</reference>